<feature type="compositionally biased region" description="Polar residues" evidence="1">
    <location>
        <begin position="41"/>
        <end position="55"/>
    </location>
</feature>
<dbReference type="EMBL" id="MCFD01000001">
    <property type="protein sequence ID" value="ORX74560.1"/>
    <property type="molecule type" value="Genomic_DNA"/>
</dbReference>
<sequence>MQSSVTLVAVEGAVAAAQQEERAYLENSPTSAMAPERRPHSTQTPNSLSHTTGSSARARRQSAPGYVASTARVARSNSEQTYSTKTAHGLASRLKRKLKGVNSYYSVSTH</sequence>
<reference evidence="2 3" key="1">
    <citation type="submission" date="2016-07" db="EMBL/GenBank/DDBJ databases">
        <title>Pervasive Adenine N6-methylation of Active Genes in Fungi.</title>
        <authorList>
            <consortium name="DOE Joint Genome Institute"/>
            <person name="Mondo S.J."/>
            <person name="Dannebaum R.O."/>
            <person name="Kuo R.C."/>
            <person name="Labutti K."/>
            <person name="Haridas S."/>
            <person name="Kuo A."/>
            <person name="Salamov A."/>
            <person name="Ahrendt S.R."/>
            <person name="Lipzen A."/>
            <person name="Sullivan W."/>
            <person name="Andreopoulos W.B."/>
            <person name="Clum A."/>
            <person name="Lindquist E."/>
            <person name="Daum C."/>
            <person name="Ramamoorthy G.K."/>
            <person name="Gryganskyi A."/>
            <person name="Culley D."/>
            <person name="Magnuson J.K."/>
            <person name="James T.Y."/>
            <person name="O'Malley M.A."/>
            <person name="Stajich J.E."/>
            <person name="Spatafora J.W."/>
            <person name="Visel A."/>
            <person name="Grigoriev I.V."/>
        </authorList>
    </citation>
    <scope>NUCLEOTIDE SEQUENCE [LARGE SCALE GENOMIC DNA]</scope>
    <source>
        <strain evidence="2 3">ATCC 12442</strain>
    </source>
</reference>
<proteinExistence type="predicted"/>
<comment type="caution">
    <text evidence="2">The sequence shown here is derived from an EMBL/GenBank/DDBJ whole genome shotgun (WGS) entry which is preliminary data.</text>
</comment>
<dbReference type="AlphaFoldDB" id="A0A1Y1WLX2"/>
<dbReference type="RefSeq" id="XP_040747771.1">
    <property type="nucleotide sequence ID" value="XM_040886231.1"/>
</dbReference>
<dbReference type="Proteomes" id="UP000193922">
    <property type="component" value="Unassembled WGS sequence"/>
</dbReference>
<evidence type="ECO:0000313" key="3">
    <source>
        <dbReference type="Proteomes" id="UP000193922"/>
    </source>
</evidence>
<keyword evidence="3" id="KW-1185">Reference proteome</keyword>
<feature type="region of interest" description="Disordered" evidence="1">
    <location>
        <begin position="20"/>
        <end position="90"/>
    </location>
</feature>
<organism evidence="2 3">
    <name type="scientific">Linderina pennispora</name>
    <dbReference type="NCBI Taxonomy" id="61395"/>
    <lineage>
        <taxon>Eukaryota</taxon>
        <taxon>Fungi</taxon>
        <taxon>Fungi incertae sedis</taxon>
        <taxon>Zoopagomycota</taxon>
        <taxon>Kickxellomycotina</taxon>
        <taxon>Kickxellomycetes</taxon>
        <taxon>Kickxellales</taxon>
        <taxon>Kickxellaceae</taxon>
        <taxon>Linderina</taxon>
    </lineage>
</organism>
<feature type="compositionally biased region" description="Polar residues" evidence="1">
    <location>
        <begin position="75"/>
        <end position="86"/>
    </location>
</feature>
<dbReference type="GeneID" id="63802879"/>
<evidence type="ECO:0000313" key="2">
    <source>
        <dbReference type="EMBL" id="ORX74560.1"/>
    </source>
</evidence>
<evidence type="ECO:0000256" key="1">
    <source>
        <dbReference type="SAM" id="MobiDB-lite"/>
    </source>
</evidence>
<accession>A0A1Y1WLX2</accession>
<name>A0A1Y1WLX2_9FUNG</name>
<protein>
    <submittedName>
        <fullName evidence="2">Uncharacterized protein</fullName>
    </submittedName>
</protein>
<dbReference type="OrthoDB" id="5551119at2759"/>
<gene>
    <name evidence="2" type="ORF">DL89DRAFT_264398</name>
</gene>